<organism evidence="2 3">
    <name type="scientific">Mycobacterium phage AlleyCat</name>
    <dbReference type="NCBI Taxonomy" id="2015840"/>
    <lineage>
        <taxon>Viruses</taxon>
        <taxon>Duplodnaviria</taxon>
        <taxon>Heunggongvirae</taxon>
        <taxon>Uroviricota</taxon>
        <taxon>Caudoviricetes</taxon>
        <taxon>Weiservirinae</taxon>
        <taxon>Kratiovirus</taxon>
        <taxon>Kratiovirus larva</taxon>
    </lineage>
</organism>
<dbReference type="Proteomes" id="UP000222954">
    <property type="component" value="Genome"/>
</dbReference>
<gene>
    <name evidence="2" type="primary">37</name>
    <name evidence="2" type="ORF">SEA_ALLEYCAT_37</name>
</gene>
<evidence type="ECO:0000313" key="3">
    <source>
        <dbReference type="Proteomes" id="UP000222954"/>
    </source>
</evidence>
<evidence type="ECO:0000313" key="2">
    <source>
        <dbReference type="EMBL" id="ASM62543.1"/>
    </source>
</evidence>
<reference evidence="2 3" key="1">
    <citation type="submission" date="2017-06" db="EMBL/GenBank/DDBJ databases">
        <authorList>
            <person name="Thomas J.E."/>
            <person name="Ahmed T."/>
            <person name="Alexander K.L."/>
            <person name="Biddle J.M."/>
            <person name="Daniels M.K."/>
            <person name="Rowlett J.R."/>
            <person name="Senay T.E."/>
            <person name="Rinehart C.A."/>
            <person name="King R.A."/>
            <person name="Staples A.K."/>
            <person name="Rowland N.S."/>
            <person name="Gaffney B.L."/>
            <person name="Stoner T.H."/>
            <person name="Garlena R.A."/>
            <person name="Russell D.A."/>
            <person name="Pope W.H."/>
            <person name="Jacobs-Sera D."/>
            <person name="Hatfull G.F."/>
        </authorList>
    </citation>
    <scope>NUCLEOTIDE SEQUENCE [LARGE SCALE GENOMIC DNA]</scope>
</reference>
<proteinExistence type="predicted"/>
<evidence type="ECO:0000256" key="1">
    <source>
        <dbReference type="SAM" id="MobiDB-lite"/>
    </source>
</evidence>
<sequence>MTAGPIELAGAQSAGAGEGTAILSPTSEGTDMARGKRVRLDGRDRTIPADRVQRYEDTVAALAERFPGPDHAHELKAAIDAAARYLVDDESTIHHIGEELAAARRRHEEATAAARVFVQLAADDGMPETGLAAGLGIDRLTVRKYRGKNDRRSR</sequence>
<name>A0A221J749_9CAUD</name>
<dbReference type="EMBL" id="MF185717">
    <property type="protein sequence ID" value="ASM62543.1"/>
    <property type="molecule type" value="Genomic_DNA"/>
</dbReference>
<feature type="region of interest" description="Disordered" evidence="1">
    <location>
        <begin position="1"/>
        <end position="39"/>
    </location>
</feature>
<protein>
    <submittedName>
        <fullName evidence="2">Uncharacterized protein</fullName>
    </submittedName>
</protein>
<accession>A0A221J749</accession>